<dbReference type="Proteomes" id="UP000663586">
    <property type="component" value="Chromosome"/>
</dbReference>
<sequence>MKEAIEQKNRKKLMKCLAAHRVVPVKNQWNETSFGKTIASFERRGDPKPRITEGTRDMMIDVLDIENDSDIERVRTRIKNQPNWGNEA</sequence>
<protein>
    <submittedName>
        <fullName evidence="1">Uncharacterized protein</fullName>
    </submittedName>
</protein>
<evidence type="ECO:0000313" key="1">
    <source>
        <dbReference type="EMBL" id="QSG04106.1"/>
    </source>
</evidence>
<gene>
    <name evidence="1" type="ORF">AArcS_2917</name>
</gene>
<dbReference type="KEGG" id="hara:AArcS_2917"/>
<evidence type="ECO:0000313" key="2">
    <source>
        <dbReference type="Proteomes" id="UP000663586"/>
    </source>
</evidence>
<proteinExistence type="predicted"/>
<organism evidence="1 2">
    <name type="scientific">Natranaeroarchaeum sulfidigenes</name>
    <dbReference type="NCBI Taxonomy" id="2784880"/>
    <lineage>
        <taxon>Archaea</taxon>
        <taxon>Methanobacteriati</taxon>
        <taxon>Methanobacteriota</taxon>
        <taxon>Stenosarchaea group</taxon>
        <taxon>Halobacteria</taxon>
        <taxon>Halobacteriales</taxon>
        <taxon>Natronoarchaeaceae</taxon>
        <taxon>Natranaeroarchaeum</taxon>
    </lineage>
</organism>
<dbReference type="AlphaFoldDB" id="A0A897N1A3"/>
<dbReference type="EMBL" id="CP064786">
    <property type="protein sequence ID" value="QSG04106.1"/>
    <property type="molecule type" value="Genomic_DNA"/>
</dbReference>
<accession>A0A897N1A3</accession>
<keyword evidence="2" id="KW-1185">Reference proteome</keyword>
<name>A0A897N1A3_9EURY</name>
<reference evidence="1" key="1">
    <citation type="submission" date="2020-11" db="EMBL/GenBank/DDBJ databases">
        <title>Carbohydrate-dependent, anaerobic sulfur respiration: A novel catabolism in halophilic archaea.</title>
        <authorList>
            <person name="Sorokin D.Y."/>
            <person name="Messina E."/>
            <person name="Smedile F."/>
            <person name="La Cono V."/>
            <person name="Hallsworth J.E."/>
            <person name="Yakimov M.M."/>
        </authorList>
    </citation>
    <scope>NUCLEOTIDE SEQUENCE</scope>
    <source>
        <strain evidence="1">AArc-S</strain>
    </source>
</reference>